<reference evidence="9 10" key="1">
    <citation type="journal article" date="2013" name="PLoS Genet.">
        <title>Distinctive expansion of potential virulence genes in the genome of the oomycete fish pathogen Saprolegnia parasitica.</title>
        <authorList>
            <person name="Jiang R.H."/>
            <person name="de Bruijn I."/>
            <person name="Haas B.J."/>
            <person name="Belmonte R."/>
            <person name="Lobach L."/>
            <person name="Christie J."/>
            <person name="van den Ackerveken G."/>
            <person name="Bottin A."/>
            <person name="Bulone V."/>
            <person name="Diaz-Moreno S.M."/>
            <person name="Dumas B."/>
            <person name="Fan L."/>
            <person name="Gaulin E."/>
            <person name="Govers F."/>
            <person name="Grenville-Briggs L.J."/>
            <person name="Horner N.R."/>
            <person name="Levin J.Z."/>
            <person name="Mammella M."/>
            <person name="Meijer H.J."/>
            <person name="Morris P."/>
            <person name="Nusbaum C."/>
            <person name="Oome S."/>
            <person name="Phillips A.J."/>
            <person name="van Rooyen D."/>
            <person name="Rzeszutek E."/>
            <person name="Saraiva M."/>
            <person name="Secombes C.J."/>
            <person name="Seidl M.F."/>
            <person name="Snel B."/>
            <person name="Stassen J.H."/>
            <person name="Sykes S."/>
            <person name="Tripathy S."/>
            <person name="van den Berg H."/>
            <person name="Vega-Arreguin J.C."/>
            <person name="Wawra S."/>
            <person name="Young S.K."/>
            <person name="Zeng Q."/>
            <person name="Dieguez-Uribeondo J."/>
            <person name="Russ C."/>
            <person name="Tyler B.M."/>
            <person name="van West P."/>
        </authorList>
    </citation>
    <scope>NUCLEOTIDE SEQUENCE [LARGE SCALE GENOMIC DNA]</scope>
    <source>
        <strain evidence="9 10">CBS 223.65</strain>
    </source>
</reference>
<accession>A0A067C069</accession>
<dbReference type="KEGG" id="spar:SPRG_13071"/>
<gene>
    <name evidence="9" type="ORF">SPRG_13071</name>
</gene>
<dbReference type="GO" id="GO:0052040">
    <property type="term" value="P:symbiont-mediated perturbation of host programmed cell death"/>
    <property type="evidence" value="ECO:0007669"/>
    <property type="project" value="UniProtKB-UniRule"/>
</dbReference>
<sequence>MKTSALLLALSASVSAASSPCAIMSLVGTLTPLAAQIPACKDASGYDLLLMATGTAPTQEQVQKLSTAKPCQELFTAMQAKVSALSPPCALGGLESSEFSTVSVTDAVAAFLKALAGSPLVPGNSTTGGNGTSKNSSDSITTPAPSKGSSATTTGIALTAAAVTMLAAMA</sequence>
<keyword evidence="5 6" id="KW-1015">Disulfide bond</keyword>
<keyword evidence="10" id="KW-1185">Reference proteome</keyword>
<proteinExistence type="inferred from homology"/>
<organism evidence="9 10">
    <name type="scientific">Saprolegnia parasitica (strain CBS 223.65)</name>
    <dbReference type="NCBI Taxonomy" id="695850"/>
    <lineage>
        <taxon>Eukaryota</taxon>
        <taxon>Sar</taxon>
        <taxon>Stramenopiles</taxon>
        <taxon>Oomycota</taxon>
        <taxon>Saprolegniomycetes</taxon>
        <taxon>Saprolegniales</taxon>
        <taxon>Saprolegniaceae</taxon>
        <taxon>Saprolegnia</taxon>
    </lineage>
</organism>
<evidence type="ECO:0000256" key="2">
    <source>
        <dbReference type="ARBA" id="ARBA00009544"/>
    </source>
</evidence>
<keyword evidence="3 6" id="KW-0964">Secreted</keyword>
<evidence type="ECO:0000256" key="7">
    <source>
        <dbReference type="SAM" id="MobiDB-lite"/>
    </source>
</evidence>
<evidence type="ECO:0000256" key="3">
    <source>
        <dbReference type="ARBA" id="ARBA00022525"/>
    </source>
</evidence>
<evidence type="ECO:0000256" key="5">
    <source>
        <dbReference type="ARBA" id="ARBA00023157"/>
    </source>
</evidence>
<feature type="signal peptide" evidence="8">
    <location>
        <begin position="1"/>
        <end position="16"/>
    </location>
</feature>
<dbReference type="GeneID" id="24134977"/>
<keyword evidence="4 6" id="KW-0928">Hypersensitive response elicitation</keyword>
<evidence type="ECO:0000256" key="1">
    <source>
        <dbReference type="ARBA" id="ARBA00004613"/>
    </source>
</evidence>
<feature type="compositionally biased region" description="Polar residues" evidence="7">
    <location>
        <begin position="138"/>
        <end position="150"/>
    </location>
</feature>
<comment type="similarity">
    <text evidence="2 6">Belongs to the elicitin family.</text>
</comment>
<dbReference type="OrthoDB" id="79318at2759"/>
<comment type="subcellular location">
    <subcellularLocation>
        <location evidence="1 6">Secreted</location>
    </subcellularLocation>
</comment>
<evidence type="ECO:0000256" key="8">
    <source>
        <dbReference type="SAM" id="SignalP"/>
    </source>
</evidence>
<dbReference type="InterPro" id="IPR036470">
    <property type="entry name" value="Elicitin_sf"/>
</dbReference>
<comment type="function">
    <text evidence="6">Induces local and distal defense responses (incompatible hypersensitive reaction) in plants from the solanaceae and cruciferae families. Elicits leaf necrosis and causes the accumulation of pathogenesis-related proteins. Might interact with the lipidic molecules of the plasma membrane.</text>
</comment>
<dbReference type="InterPro" id="IPR002200">
    <property type="entry name" value="Elicitin"/>
</dbReference>
<evidence type="ECO:0000256" key="6">
    <source>
        <dbReference type="RuleBase" id="RU368111"/>
    </source>
</evidence>
<name>A0A067C069_SAPPC</name>
<keyword evidence="8" id="KW-0732">Signal</keyword>
<protein>
    <recommendedName>
        <fullName evidence="6">Elicitin</fullName>
    </recommendedName>
</protein>
<dbReference type="Pfam" id="PF00964">
    <property type="entry name" value="Elicitin"/>
    <property type="match status" value="1"/>
</dbReference>
<dbReference type="RefSeq" id="XP_012209336.1">
    <property type="nucleotide sequence ID" value="XM_012353946.1"/>
</dbReference>
<dbReference type="GO" id="GO:0005576">
    <property type="term" value="C:extracellular region"/>
    <property type="evidence" value="ECO:0007669"/>
    <property type="project" value="UniProtKB-SubCell"/>
</dbReference>
<dbReference type="VEuPathDB" id="FungiDB:SPRG_13071"/>
<feature type="region of interest" description="Disordered" evidence="7">
    <location>
        <begin position="122"/>
        <end position="151"/>
    </location>
</feature>
<dbReference type="EMBL" id="KK583328">
    <property type="protein sequence ID" value="KDO19966.1"/>
    <property type="molecule type" value="Genomic_DNA"/>
</dbReference>
<evidence type="ECO:0000256" key="4">
    <source>
        <dbReference type="ARBA" id="ARBA00022978"/>
    </source>
</evidence>
<dbReference type="Gene3D" id="1.10.239.10">
    <property type="entry name" value="Elicitin domain"/>
    <property type="match status" value="1"/>
</dbReference>
<evidence type="ECO:0000313" key="10">
    <source>
        <dbReference type="Proteomes" id="UP000030745"/>
    </source>
</evidence>
<evidence type="ECO:0000313" key="9">
    <source>
        <dbReference type="EMBL" id="KDO19966.1"/>
    </source>
</evidence>
<dbReference type="SUPFAM" id="SSF48647">
    <property type="entry name" value="Fungal elicitin"/>
    <property type="match status" value="1"/>
</dbReference>
<dbReference type="Proteomes" id="UP000030745">
    <property type="component" value="Unassembled WGS sequence"/>
</dbReference>
<feature type="chain" id="PRO_5001633965" description="Elicitin" evidence="8">
    <location>
        <begin position="17"/>
        <end position="170"/>
    </location>
</feature>
<dbReference type="AlphaFoldDB" id="A0A067C069"/>